<proteinExistence type="inferred from homology"/>
<keyword evidence="6" id="KW-0479">Metal-binding</keyword>
<evidence type="ECO:0000313" key="10">
    <source>
        <dbReference type="Proteomes" id="UP000593567"/>
    </source>
</evidence>
<dbReference type="PANTHER" id="PTHR12893:SF2">
    <property type="entry name" value="GOLGI REASSEMBLY-STACKING PROTEIN 1"/>
    <property type="match status" value="1"/>
</dbReference>
<comment type="subcellular location">
    <subcellularLocation>
        <location evidence="1">Golgi apparatus membrane</location>
    </subcellularLocation>
</comment>
<feature type="domain" description="PDZ GRASP-type" evidence="8">
    <location>
        <begin position="106"/>
        <end position="194"/>
    </location>
</feature>
<feature type="compositionally biased region" description="Low complexity" evidence="7">
    <location>
        <begin position="427"/>
        <end position="450"/>
    </location>
</feature>
<dbReference type="Pfam" id="PF04495">
    <property type="entry name" value="GRASP55_65"/>
    <property type="match status" value="2"/>
</dbReference>
<evidence type="ECO:0000256" key="2">
    <source>
        <dbReference type="ARBA" id="ARBA00007144"/>
    </source>
</evidence>
<comment type="caution">
    <text evidence="9">The sequence shown here is derived from an EMBL/GenBank/DDBJ whole genome shotgun (WGS) entry which is preliminary data.</text>
</comment>
<dbReference type="InterPro" id="IPR007583">
    <property type="entry name" value="GRASP55_65"/>
</dbReference>
<dbReference type="PROSITE" id="PS51865">
    <property type="entry name" value="PDZ_GRASP"/>
    <property type="match status" value="2"/>
</dbReference>
<feature type="binding site" evidence="6">
    <location>
        <position position="98"/>
    </location>
    <ligand>
        <name>Zn(2+)</name>
        <dbReference type="ChEBI" id="CHEBI:29105"/>
    </ligand>
</feature>
<evidence type="ECO:0000256" key="1">
    <source>
        <dbReference type="ARBA" id="ARBA00004394"/>
    </source>
</evidence>
<feature type="region of interest" description="Disordered" evidence="7">
    <location>
        <begin position="359"/>
        <end position="383"/>
    </location>
</feature>
<dbReference type="FunFam" id="2.30.42.10:FF:000026">
    <property type="entry name" value="Golgi reassembly stacking protein 2"/>
    <property type="match status" value="1"/>
</dbReference>
<evidence type="ECO:0000313" key="9">
    <source>
        <dbReference type="EMBL" id="KAF6035028.1"/>
    </source>
</evidence>
<accession>A0A7J7KBN9</accession>
<evidence type="ECO:0000256" key="4">
    <source>
        <dbReference type="ARBA" id="ARBA00023034"/>
    </source>
</evidence>
<feature type="domain" description="PDZ GRASP-type" evidence="8">
    <location>
        <begin position="1"/>
        <end position="94"/>
    </location>
</feature>
<keyword evidence="5" id="KW-0472">Membrane</keyword>
<protein>
    <submittedName>
        <fullName evidence="9">GORASP1</fullName>
    </submittedName>
</protein>
<evidence type="ECO:0000256" key="3">
    <source>
        <dbReference type="ARBA" id="ARBA00022737"/>
    </source>
</evidence>
<feature type="region of interest" description="Disordered" evidence="7">
    <location>
        <begin position="206"/>
        <end position="276"/>
    </location>
</feature>
<dbReference type="AlphaFoldDB" id="A0A7J7KBN9"/>
<evidence type="ECO:0000256" key="6">
    <source>
        <dbReference type="PIRSR" id="PIRSR607583-1"/>
    </source>
</evidence>
<evidence type="ECO:0000256" key="7">
    <source>
        <dbReference type="SAM" id="MobiDB-lite"/>
    </source>
</evidence>
<dbReference type="GO" id="GO:0046872">
    <property type="term" value="F:metal ion binding"/>
    <property type="evidence" value="ECO:0007669"/>
    <property type="project" value="UniProtKB-KW"/>
</dbReference>
<keyword evidence="3" id="KW-0677">Repeat</keyword>
<dbReference type="OrthoDB" id="3318at2759"/>
<feature type="compositionally biased region" description="Low complexity" evidence="7">
    <location>
        <begin position="359"/>
        <end position="370"/>
    </location>
</feature>
<feature type="compositionally biased region" description="Low complexity" evidence="7">
    <location>
        <begin position="227"/>
        <end position="243"/>
    </location>
</feature>
<keyword evidence="6" id="KW-0862">Zinc</keyword>
<gene>
    <name evidence="9" type="ORF">EB796_006663</name>
</gene>
<feature type="compositionally biased region" description="Low complexity" evidence="7">
    <location>
        <begin position="264"/>
        <end position="276"/>
    </location>
</feature>
<dbReference type="Proteomes" id="UP000593567">
    <property type="component" value="Unassembled WGS sequence"/>
</dbReference>
<dbReference type="GO" id="GO:0007030">
    <property type="term" value="P:Golgi organization"/>
    <property type="evidence" value="ECO:0007669"/>
    <property type="project" value="TreeGrafter"/>
</dbReference>
<dbReference type="Gene3D" id="2.30.42.10">
    <property type="match status" value="2"/>
</dbReference>
<evidence type="ECO:0000259" key="8">
    <source>
        <dbReference type="PROSITE" id="PS51865"/>
    </source>
</evidence>
<keyword evidence="4" id="KW-0333">Golgi apparatus</keyword>
<name>A0A7J7KBN9_BUGNE</name>
<sequence length="450" mass="46575">MTIMVQDNSPGSRAGLEAFFDFIVAIGNTRLNQDNDTLKDLLKANLEKPTKMTVFSSKSQSIRDVTNPSLSWEARDCWVSALDSVHSKERVRTFGTSCSLIGPHSVSSSLIGSSANSPASAAGFISDTDYIIGADTVLNAADDLFTLIEGHEGKPLKLYVYNLDEDRCREVTITPNGAWGGEGSLGCGIGYGYLHRIPSDLLEEKRKQRAALSVPHSMQPPQPAAPVQPTSSAAAGTSTTTSADGFSEVPLDNSDAPPAQPTASSSHTQSDSSELSGLALSASLVSTGTPTVPALSPARYTPQATFTSAGAMGAVYNPSVSSPVSTTQTSAIVSSVIPGDASSSPPQPSAVSQQTPVIPDLSNLNLSGSGTSPAPPTVGAPLPLPTSLDSFKMPPIDLTKLPPLDPNLLKNQSGLADLGSLPPMPQMPMLNLGTMPTIPSTTTSTPTTAS</sequence>
<dbReference type="InterPro" id="IPR024958">
    <property type="entry name" value="GRASP_PDZ"/>
</dbReference>
<organism evidence="9 10">
    <name type="scientific">Bugula neritina</name>
    <name type="common">Brown bryozoan</name>
    <name type="synonym">Sertularia neritina</name>
    <dbReference type="NCBI Taxonomy" id="10212"/>
    <lineage>
        <taxon>Eukaryota</taxon>
        <taxon>Metazoa</taxon>
        <taxon>Spiralia</taxon>
        <taxon>Lophotrochozoa</taxon>
        <taxon>Bryozoa</taxon>
        <taxon>Gymnolaemata</taxon>
        <taxon>Cheilostomatida</taxon>
        <taxon>Flustrina</taxon>
        <taxon>Buguloidea</taxon>
        <taxon>Bugulidae</taxon>
        <taxon>Bugula</taxon>
    </lineage>
</organism>
<feature type="region of interest" description="Disordered" evidence="7">
    <location>
        <begin position="415"/>
        <end position="450"/>
    </location>
</feature>
<dbReference type="GO" id="GO:0000139">
    <property type="term" value="C:Golgi membrane"/>
    <property type="evidence" value="ECO:0007669"/>
    <property type="project" value="UniProtKB-SubCell"/>
</dbReference>
<keyword evidence="10" id="KW-1185">Reference proteome</keyword>
<reference evidence="9" key="1">
    <citation type="submission" date="2020-06" db="EMBL/GenBank/DDBJ databases">
        <title>Draft genome of Bugula neritina, a colonial animal packing powerful symbionts and potential medicines.</title>
        <authorList>
            <person name="Rayko M."/>
        </authorList>
    </citation>
    <scope>NUCLEOTIDE SEQUENCE [LARGE SCALE GENOMIC DNA]</scope>
    <source>
        <strain evidence="9">Kwan_BN1</strain>
    </source>
</reference>
<comment type="similarity">
    <text evidence="2">Belongs to the GORASP family.</text>
</comment>
<dbReference type="PANTHER" id="PTHR12893">
    <property type="entry name" value="GOLGI REASSEMBLY STACKING PROTEIN GRASP"/>
    <property type="match status" value="1"/>
</dbReference>
<dbReference type="InterPro" id="IPR036034">
    <property type="entry name" value="PDZ_sf"/>
</dbReference>
<evidence type="ECO:0000256" key="5">
    <source>
        <dbReference type="ARBA" id="ARBA00023136"/>
    </source>
</evidence>
<dbReference type="EMBL" id="VXIV02000949">
    <property type="protein sequence ID" value="KAF6035028.1"/>
    <property type="molecule type" value="Genomic_DNA"/>
</dbReference>
<feature type="compositionally biased region" description="Pro residues" evidence="7">
    <location>
        <begin position="373"/>
        <end position="383"/>
    </location>
</feature>